<evidence type="ECO:0000313" key="3">
    <source>
        <dbReference type="EMBL" id="OAD70519.1"/>
    </source>
</evidence>
<dbReference type="EMBL" id="KV440988">
    <property type="protein sequence ID" value="OAD70519.1"/>
    <property type="molecule type" value="Genomic_DNA"/>
</dbReference>
<feature type="domain" description="Endonuclease/exonuclease/phosphatase" evidence="2">
    <location>
        <begin position="378"/>
        <end position="497"/>
    </location>
</feature>
<accession>A0A167LIB9</accession>
<dbReference type="AlphaFoldDB" id="A0A167LIB9"/>
<reference evidence="4" key="1">
    <citation type="submission" date="2015-06" db="EMBL/GenBank/DDBJ databases">
        <title>Expansion of signal transduction pathways in fungi by whole-genome duplication.</title>
        <authorList>
            <consortium name="DOE Joint Genome Institute"/>
            <person name="Corrochano L.M."/>
            <person name="Kuo A."/>
            <person name="Marcet-Houben M."/>
            <person name="Polaino S."/>
            <person name="Salamov A."/>
            <person name="Villalobos J.M."/>
            <person name="Alvarez M.I."/>
            <person name="Avalos J."/>
            <person name="Benito E.P."/>
            <person name="Benoit I."/>
            <person name="Burger G."/>
            <person name="Camino L.P."/>
            <person name="Canovas D."/>
            <person name="Cerda-Olmedo E."/>
            <person name="Cheng J.-F."/>
            <person name="Dominguez A."/>
            <person name="Elias M."/>
            <person name="Eslava A.P."/>
            <person name="Glaser F."/>
            <person name="Grimwood J."/>
            <person name="Gutierrez G."/>
            <person name="Heitman J."/>
            <person name="Henrissat B."/>
            <person name="Iturriaga E.A."/>
            <person name="Lang B.F."/>
            <person name="Lavin J.L."/>
            <person name="Lee S."/>
            <person name="Li W."/>
            <person name="Lindquist E."/>
            <person name="Lopez-Garcia S."/>
            <person name="Luque E.M."/>
            <person name="Marcos A.T."/>
            <person name="Martin J."/>
            <person name="McCluskey K."/>
            <person name="Medina H.R."/>
            <person name="Miralles-Duran A."/>
            <person name="Miyazaki A."/>
            <person name="Munoz-Torres E."/>
            <person name="Oguiza J.A."/>
            <person name="Ohm R."/>
            <person name="Olmedo M."/>
            <person name="Orejas M."/>
            <person name="Ortiz-Castellanos L."/>
            <person name="Pisabarro A.G."/>
            <person name="Rodriguez-Romero J."/>
            <person name="Ruiz-Herrera J."/>
            <person name="Ruiz-Vazquez R."/>
            <person name="Sanz C."/>
            <person name="Schackwitz W."/>
            <person name="Schmutz J."/>
            <person name="Shahriari M."/>
            <person name="Shelest E."/>
            <person name="Silva-Franco F."/>
            <person name="Soanes D."/>
            <person name="Syed K."/>
            <person name="Tagua V.G."/>
            <person name="Talbot N.J."/>
            <person name="Thon M."/>
            <person name="De vries R.P."/>
            <person name="Wiebenga A."/>
            <person name="Yadav J.S."/>
            <person name="Braun E.L."/>
            <person name="Baker S."/>
            <person name="Garre V."/>
            <person name="Horwitz B."/>
            <person name="Torres-Martinez S."/>
            <person name="Idnurm A."/>
            <person name="Herrera-Estrella A."/>
            <person name="Gabaldon T."/>
            <person name="Grigoriev I.V."/>
        </authorList>
    </citation>
    <scope>NUCLEOTIDE SEQUENCE [LARGE SCALE GENOMIC DNA]</scope>
    <source>
        <strain evidence="4">NRRL 1555(-)</strain>
    </source>
</reference>
<dbReference type="InterPro" id="IPR036691">
    <property type="entry name" value="Endo/exonu/phosph_ase_sf"/>
</dbReference>
<proteinExistence type="predicted"/>
<dbReference type="STRING" id="763407.A0A167LIB9"/>
<gene>
    <name evidence="3" type="ORF">PHYBLDRAFT_73554</name>
</gene>
<evidence type="ECO:0000256" key="1">
    <source>
        <dbReference type="SAM" id="Coils"/>
    </source>
</evidence>
<feature type="coiled-coil region" evidence="1">
    <location>
        <begin position="20"/>
        <end position="64"/>
    </location>
</feature>
<evidence type="ECO:0000259" key="2">
    <source>
        <dbReference type="Pfam" id="PF14529"/>
    </source>
</evidence>
<protein>
    <recommendedName>
        <fullName evidence="2">Endonuclease/exonuclease/phosphatase domain-containing protein</fullName>
    </recommendedName>
</protein>
<dbReference type="Pfam" id="PF14529">
    <property type="entry name" value="Exo_endo_phos_2"/>
    <property type="match status" value="1"/>
</dbReference>
<dbReference type="RefSeq" id="XP_018288559.1">
    <property type="nucleotide sequence ID" value="XM_018442876.1"/>
</dbReference>
<dbReference type="GeneID" id="29003782"/>
<evidence type="ECO:0000313" key="4">
    <source>
        <dbReference type="Proteomes" id="UP000077315"/>
    </source>
</evidence>
<dbReference type="GO" id="GO:0003824">
    <property type="term" value="F:catalytic activity"/>
    <property type="evidence" value="ECO:0007669"/>
    <property type="project" value="InterPro"/>
</dbReference>
<dbReference type="Gene3D" id="3.60.10.10">
    <property type="entry name" value="Endonuclease/exonuclease/phosphatase"/>
    <property type="match status" value="1"/>
</dbReference>
<name>A0A167LIB9_PHYB8</name>
<dbReference type="InParanoid" id="A0A167LIB9"/>
<dbReference type="Proteomes" id="UP000077315">
    <property type="component" value="Unassembled WGS sequence"/>
</dbReference>
<sequence length="908" mass="99129">MANLQIGNMQGLPTELTSFLTTLQAQIMNVQNRTDQLERLAAENARLTTELDHARTTIANLQKQLGSQSAPEKNFSEISLSNPAGAVGAPDKNKEPGLEASTWATKASVSLPVTAPKMSTVPSARRIAASVRMFALPSGPSGYEYVYIPRSRRLKHKEVRSSLHTLGVDSSRLLDINFPARGVIGILVYVQYADTFKAKLTTASVEILDAFDPLDPDNVADPKYASLSTHELANTAAMLHHDRCLQALQFLRPHIAIPVGHFFCEEGWISEDEIPTRTTLTNATGGLWNANGLQPRAIQDTLQHCQSLHMLFITETWLLSPSHLPTSWSQIHLYGSPVAGTYRGSMGVSVLISPHCPYAVTQIPMPSKYALAVKIGSLRIVCLYLPPNMPTHDVLHVLSSIPLTHDTILCGDFNARLGSVTGDYASNSRGLALCSWIEERSLSVVNADLAPCIPTYISFRNNYEISSIIDLFITNMPLINPSLHIATDLSLGSDHRLLSLSFTYDLQHSTNMPPPLRKTWNLSRLNEPDISLFCNSVSSLSLLQLFSQLQSGEQIQPLKLCIHPSTSLRKTIHPSRKTHLPLPKVVQSLSLVFQLSAKKISAQSDNITPSAFSIPMANLQIGNMQGLPTELTSFLTTLQAQIMHVQNRTDQLERLAAENARLTTELNQARTTIANLQKQLGSQSAPEKNFSEISLSNPAGAVGAPDENKEPGLEVSTWASKASVSLPAIAPKAPTVPSASHIAASVRMFALPSGPSGYEYVYIPQSRRLKHKEVRSSLRTLGVDSSQLLDINFSARGVIGILIHAKLTTASVEILNAFDPLDPDNVADPKYASLSTHELANTAAMLHHDRCLQALQFLRPHVAIPVGHFFCEEGWISEDEVPTHTTLTNATGGSLFKRQCSSSVTMSE</sequence>
<dbReference type="SUPFAM" id="SSF56219">
    <property type="entry name" value="DNase I-like"/>
    <property type="match status" value="1"/>
</dbReference>
<dbReference type="InterPro" id="IPR005135">
    <property type="entry name" value="Endo/exonuclease/phosphatase"/>
</dbReference>
<keyword evidence="1" id="KW-0175">Coiled coil</keyword>
<organism evidence="3 4">
    <name type="scientific">Phycomyces blakesleeanus (strain ATCC 8743b / DSM 1359 / FGSC 10004 / NBRC 33097 / NRRL 1555)</name>
    <dbReference type="NCBI Taxonomy" id="763407"/>
    <lineage>
        <taxon>Eukaryota</taxon>
        <taxon>Fungi</taxon>
        <taxon>Fungi incertae sedis</taxon>
        <taxon>Mucoromycota</taxon>
        <taxon>Mucoromycotina</taxon>
        <taxon>Mucoromycetes</taxon>
        <taxon>Mucorales</taxon>
        <taxon>Phycomycetaceae</taxon>
        <taxon>Phycomyces</taxon>
    </lineage>
</organism>
<keyword evidence="4" id="KW-1185">Reference proteome</keyword>
<feature type="coiled-coil region" evidence="1">
    <location>
        <begin position="635"/>
        <end position="679"/>
    </location>
</feature>
<dbReference type="OrthoDB" id="415068at2759"/>
<dbReference type="VEuPathDB" id="FungiDB:PHYBLDRAFT_73554"/>